<protein>
    <recommendedName>
        <fullName evidence="5">ATP-grasp domain-containing protein</fullName>
    </recommendedName>
</protein>
<dbReference type="GO" id="GO:0008716">
    <property type="term" value="F:D-alanine-D-alanine ligase activity"/>
    <property type="evidence" value="ECO:0007669"/>
    <property type="project" value="InterPro"/>
</dbReference>
<dbReference type="EMBL" id="JACEGQ020000006">
    <property type="protein sequence ID" value="KAH8505916.1"/>
    <property type="molecule type" value="Genomic_DNA"/>
</dbReference>
<dbReference type="InterPro" id="IPR011095">
    <property type="entry name" value="Dala_Dala_lig_C"/>
</dbReference>
<evidence type="ECO:0000256" key="2">
    <source>
        <dbReference type="ARBA" id="ARBA00022598"/>
    </source>
</evidence>
<dbReference type="Gene3D" id="3.40.50.20">
    <property type="match status" value="1"/>
</dbReference>
<dbReference type="Gene3D" id="3.30.470.20">
    <property type="entry name" value="ATP-grasp fold, B domain"/>
    <property type="match status" value="1"/>
</dbReference>
<evidence type="ECO:0000313" key="7">
    <source>
        <dbReference type="Proteomes" id="UP000807159"/>
    </source>
</evidence>
<name>A0A8T2YLS6_POPDE</name>
<dbReference type="Pfam" id="PF07478">
    <property type="entry name" value="Dala_Dala_lig_C"/>
    <property type="match status" value="1"/>
</dbReference>
<reference evidence="6" key="1">
    <citation type="journal article" date="2021" name="J. Hered.">
        <title>Genome Assembly of Salicaceae Populus deltoides (Eastern Cottonwood) I-69 Based on Nanopore Sequencing and Hi-C Technologies.</title>
        <authorList>
            <person name="Bai S."/>
            <person name="Wu H."/>
            <person name="Zhang J."/>
            <person name="Pan Z."/>
            <person name="Zhao W."/>
            <person name="Li Z."/>
            <person name="Tong C."/>
        </authorList>
    </citation>
    <scope>NUCLEOTIDE SEQUENCE</scope>
    <source>
        <tissue evidence="6">Leaf</tissue>
    </source>
</reference>
<dbReference type="InterPro" id="IPR016185">
    <property type="entry name" value="PreATP-grasp_dom_sf"/>
</dbReference>
<dbReference type="Proteomes" id="UP000807159">
    <property type="component" value="Chromosome 6"/>
</dbReference>
<organism evidence="6 7">
    <name type="scientific">Populus deltoides</name>
    <name type="common">Eastern poplar</name>
    <name type="synonym">Eastern cottonwood</name>
    <dbReference type="NCBI Taxonomy" id="3696"/>
    <lineage>
        <taxon>Eukaryota</taxon>
        <taxon>Viridiplantae</taxon>
        <taxon>Streptophyta</taxon>
        <taxon>Embryophyta</taxon>
        <taxon>Tracheophyta</taxon>
        <taxon>Spermatophyta</taxon>
        <taxon>Magnoliopsida</taxon>
        <taxon>eudicotyledons</taxon>
        <taxon>Gunneridae</taxon>
        <taxon>Pentapetalae</taxon>
        <taxon>rosids</taxon>
        <taxon>fabids</taxon>
        <taxon>Malpighiales</taxon>
        <taxon>Salicaceae</taxon>
        <taxon>Saliceae</taxon>
        <taxon>Populus</taxon>
    </lineage>
</organism>
<dbReference type="SUPFAM" id="SSF56059">
    <property type="entry name" value="Glutathione synthetase ATP-binding domain-like"/>
    <property type="match status" value="1"/>
</dbReference>
<dbReference type="GO" id="GO:0009507">
    <property type="term" value="C:chloroplast"/>
    <property type="evidence" value="ECO:0007669"/>
    <property type="project" value="TreeGrafter"/>
</dbReference>
<keyword evidence="3" id="KW-0961">Cell wall biogenesis/degradation</keyword>
<feature type="non-terminal residue" evidence="6">
    <location>
        <position position="1"/>
    </location>
</feature>
<comment type="caution">
    <text evidence="6">The sequence shown here is derived from an EMBL/GenBank/DDBJ whole genome shotgun (WGS) entry which is preliminary data.</text>
</comment>
<dbReference type="InterPro" id="IPR013815">
    <property type="entry name" value="ATP_grasp_subdomain_1"/>
</dbReference>
<dbReference type="AlphaFoldDB" id="A0A8T2YLS6"/>
<dbReference type="Gene3D" id="3.30.1490.20">
    <property type="entry name" value="ATP-grasp fold, A domain"/>
    <property type="match status" value="1"/>
</dbReference>
<feature type="domain" description="ATP-grasp" evidence="5">
    <location>
        <begin position="165"/>
        <end position="414"/>
    </location>
</feature>
<evidence type="ECO:0000313" key="6">
    <source>
        <dbReference type="EMBL" id="KAH8505916.1"/>
    </source>
</evidence>
<dbReference type="GO" id="GO:0005524">
    <property type="term" value="F:ATP binding"/>
    <property type="evidence" value="ECO:0007669"/>
    <property type="project" value="UniProtKB-UniRule"/>
</dbReference>
<sequence>TRCSGVGVTRAASTTEAVVDDNRVSKEDSRVLRVGLICGGPSAERGISLNSARSVLDHIEGDDLQVSCYYIDYDMNAFAISSAQVYSNTPADFDFKLESLAKGFSSLDEFAEHLAASVDIVFPVIHGRFGEDGGIQELLERHNVPFVGTGSRECRKAFDKYDASLELSKQGFITVPSFLVQGSEIEECELSKWFTSNQLDPNSGKVVVKPARAGSSIGVTVAYGVSDSLKKANDLISEVLVLLFSVFAISEGVKAQGYFLGIDDKILVEIFLEGGSEFTAIVLDVGSGFDCHPVVLLPTEVEIQFHGSVDVREEDAIFNYRRKYLPTQQVAYHTPPRFPLKVIENIREGASVLFRQLGLRDFARIDGWFFPNSMHALSSSAGKFGRTELGTIIYNDINLISGMEQTSFLFQQASK</sequence>
<keyword evidence="7" id="KW-1185">Reference proteome</keyword>
<dbReference type="InterPro" id="IPR011761">
    <property type="entry name" value="ATP-grasp"/>
</dbReference>
<proteinExistence type="inferred from homology"/>
<dbReference type="PANTHER" id="PTHR23132">
    <property type="entry name" value="D-ALANINE--D-ALANINE LIGASE"/>
    <property type="match status" value="1"/>
</dbReference>
<keyword evidence="4" id="KW-0547">Nucleotide-binding</keyword>
<evidence type="ECO:0000259" key="5">
    <source>
        <dbReference type="PROSITE" id="PS50975"/>
    </source>
</evidence>
<dbReference type="PANTHER" id="PTHR23132:SF0">
    <property type="entry name" value="D-ALANINE-D-ALANINE LIGASE FAMILY"/>
    <property type="match status" value="1"/>
</dbReference>
<gene>
    <name evidence="6" type="ORF">H0E87_012935</name>
</gene>
<dbReference type="InterPro" id="IPR011127">
    <property type="entry name" value="Dala_Dala_lig_N"/>
</dbReference>
<evidence type="ECO:0000256" key="4">
    <source>
        <dbReference type="PROSITE-ProRule" id="PRU00409"/>
    </source>
</evidence>
<dbReference type="FunFam" id="3.40.50.20:FF:000027">
    <property type="entry name" value="D-alanine-D-alanine ligase family"/>
    <property type="match status" value="1"/>
</dbReference>
<accession>A0A8T2YLS6</accession>
<dbReference type="GO" id="GO:0046872">
    <property type="term" value="F:metal ion binding"/>
    <property type="evidence" value="ECO:0007669"/>
    <property type="project" value="InterPro"/>
</dbReference>
<dbReference type="SUPFAM" id="SSF52440">
    <property type="entry name" value="PreATP-grasp domain"/>
    <property type="match status" value="1"/>
</dbReference>
<dbReference type="PROSITE" id="PS50975">
    <property type="entry name" value="ATP_GRASP"/>
    <property type="match status" value="1"/>
</dbReference>
<dbReference type="Pfam" id="PF01820">
    <property type="entry name" value="Dala_Dala_lig_N"/>
    <property type="match status" value="1"/>
</dbReference>
<keyword evidence="2" id="KW-0436">Ligase</keyword>
<dbReference type="GO" id="GO:0071555">
    <property type="term" value="P:cell wall organization"/>
    <property type="evidence" value="ECO:0007669"/>
    <property type="project" value="UniProtKB-KW"/>
</dbReference>
<feature type="non-terminal residue" evidence="6">
    <location>
        <position position="415"/>
    </location>
</feature>
<evidence type="ECO:0000256" key="3">
    <source>
        <dbReference type="ARBA" id="ARBA00023316"/>
    </source>
</evidence>
<keyword evidence="4" id="KW-0067">ATP-binding</keyword>
<evidence type="ECO:0000256" key="1">
    <source>
        <dbReference type="ARBA" id="ARBA00010871"/>
    </source>
</evidence>
<comment type="similarity">
    <text evidence="1">Belongs to the D-alanine--D-alanine ligase family.</text>
</comment>